<name>A0A2J6T075_9HELO</name>
<accession>A0A2J6T075</accession>
<dbReference type="AlphaFoldDB" id="A0A2J6T075"/>
<sequence length="217" mass="24548">MPQTAPRLSSTCLSCHIREEYCICIAAEAIVLRRVEKQRRGPACHFHVIIPAALVAGEAQRPPREEKKHCSYCSHTPGRALVWVDEAPFLEASVATLDSPPPAVSSPSSPSILRPDVSLFTAEDRRRKRKEVCEKSACMVLAWLGWLVTTAEGFEVYQRSYRRPTSVPSRNLREHLSIIPLLEQWSAAVPCGWRWELKGERREVEKRPALRCLVPTK</sequence>
<dbReference type="RefSeq" id="XP_024733318.1">
    <property type="nucleotide sequence ID" value="XM_024883657.1"/>
</dbReference>
<reference evidence="1 2" key="1">
    <citation type="submission" date="2016-04" db="EMBL/GenBank/DDBJ databases">
        <title>A degradative enzymes factory behind the ericoid mycorrhizal symbiosis.</title>
        <authorList>
            <consortium name="DOE Joint Genome Institute"/>
            <person name="Martino E."/>
            <person name="Morin E."/>
            <person name="Grelet G."/>
            <person name="Kuo A."/>
            <person name="Kohler A."/>
            <person name="Daghino S."/>
            <person name="Barry K."/>
            <person name="Choi C."/>
            <person name="Cichocki N."/>
            <person name="Clum A."/>
            <person name="Copeland A."/>
            <person name="Hainaut M."/>
            <person name="Haridas S."/>
            <person name="Labutti K."/>
            <person name="Lindquist E."/>
            <person name="Lipzen A."/>
            <person name="Khouja H.-R."/>
            <person name="Murat C."/>
            <person name="Ohm R."/>
            <person name="Olson A."/>
            <person name="Spatafora J."/>
            <person name="Veneault-Fourrey C."/>
            <person name="Henrissat B."/>
            <person name="Grigoriev I."/>
            <person name="Martin F."/>
            <person name="Perotto S."/>
        </authorList>
    </citation>
    <scope>NUCLEOTIDE SEQUENCE [LARGE SCALE GENOMIC DNA]</scope>
    <source>
        <strain evidence="1 2">E</strain>
    </source>
</reference>
<protein>
    <submittedName>
        <fullName evidence="1">Uncharacterized protein</fullName>
    </submittedName>
</protein>
<organism evidence="1 2">
    <name type="scientific">Hyaloscypha bicolor E</name>
    <dbReference type="NCBI Taxonomy" id="1095630"/>
    <lineage>
        <taxon>Eukaryota</taxon>
        <taxon>Fungi</taxon>
        <taxon>Dikarya</taxon>
        <taxon>Ascomycota</taxon>
        <taxon>Pezizomycotina</taxon>
        <taxon>Leotiomycetes</taxon>
        <taxon>Helotiales</taxon>
        <taxon>Hyaloscyphaceae</taxon>
        <taxon>Hyaloscypha</taxon>
        <taxon>Hyaloscypha bicolor</taxon>
    </lineage>
</organism>
<evidence type="ECO:0000313" key="2">
    <source>
        <dbReference type="Proteomes" id="UP000235371"/>
    </source>
</evidence>
<keyword evidence="2" id="KW-1185">Reference proteome</keyword>
<evidence type="ECO:0000313" key="1">
    <source>
        <dbReference type="EMBL" id="PMD56414.1"/>
    </source>
</evidence>
<gene>
    <name evidence="1" type="ORF">K444DRAFT_63375</name>
</gene>
<dbReference type="EMBL" id="KZ613848">
    <property type="protein sequence ID" value="PMD56414.1"/>
    <property type="molecule type" value="Genomic_DNA"/>
</dbReference>
<dbReference type="Proteomes" id="UP000235371">
    <property type="component" value="Unassembled WGS sequence"/>
</dbReference>
<proteinExistence type="predicted"/>
<dbReference type="GeneID" id="36591734"/>
<dbReference type="InParanoid" id="A0A2J6T075"/>